<reference evidence="2" key="1">
    <citation type="submission" date="2018-11" db="EMBL/GenBank/DDBJ databases">
        <authorList>
            <consortium name="Pathogen Informatics"/>
        </authorList>
    </citation>
    <scope>NUCLEOTIDE SEQUENCE</scope>
</reference>
<organism evidence="2 3">
    <name type="scientific">Protopolystoma xenopodis</name>
    <dbReference type="NCBI Taxonomy" id="117903"/>
    <lineage>
        <taxon>Eukaryota</taxon>
        <taxon>Metazoa</taxon>
        <taxon>Spiralia</taxon>
        <taxon>Lophotrochozoa</taxon>
        <taxon>Platyhelminthes</taxon>
        <taxon>Monogenea</taxon>
        <taxon>Polyopisthocotylea</taxon>
        <taxon>Polystomatidea</taxon>
        <taxon>Polystomatidae</taxon>
        <taxon>Protopolystoma</taxon>
    </lineage>
</organism>
<feature type="compositionally biased region" description="Low complexity" evidence="1">
    <location>
        <begin position="149"/>
        <end position="159"/>
    </location>
</feature>
<dbReference type="OrthoDB" id="10627820at2759"/>
<evidence type="ECO:0000256" key="1">
    <source>
        <dbReference type="SAM" id="MobiDB-lite"/>
    </source>
</evidence>
<comment type="caution">
    <text evidence="2">The sequence shown here is derived from an EMBL/GenBank/DDBJ whole genome shotgun (WGS) entry which is preliminary data.</text>
</comment>
<evidence type="ECO:0000313" key="2">
    <source>
        <dbReference type="EMBL" id="VEL41324.1"/>
    </source>
</evidence>
<dbReference type="EMBL" id="CAAALY010268828">
    <property type="protein sequence ID" value="VEL41324.1"/>
    <property type="molecule type" value="Genomic_DNA"/>
</dbReference>
<sequence length="218" mass="24081">MVMLCASSDRHLAAQLDISSGQFAGGADPRICVQKEVYRNLGGPWYLSVGIIQSESSEKQGVALANQQQARGDEVVRCSNREIIPDISPSFRAFSSSHASFAPSAPSRTAMSSSSYHSELNIPVKKDPRTFEQQRDDMFSKLERSYSSSSKSTVTEGSKPTGLIKSSAGDAEDWDSEVSRWISESRKRWGRDLSRMRQDMFALEVSPRLFLGVITLSC</sequence>
<protein>
    <submittedName>
        <fullName evidence="2">Uncharacterized protein</fullName>
    </submittedName>
</protein>
<dbReference type="Proteomes" id="UP000784294">
    <property type="component" value="Unassembled WGS sequence"/>
</dbReference>
<evidence type="ECO:0000313" key="3">
    <source>
        <dbReference type="Proteomes" id="UP000784294"/>
    </source>
</evidence>
<gene>
    <name evidence="2" type="ORF">PXEA_LOCUS34764</name>
</gene>
<accession>A0A448XNY1</accession>
<dbReference type="AlphaFoldDB" id="A0A448XNY1"/>
<name>A0A448XNY1_9PLAT</name>
<proteinExistence type="predicted"/>
<feature type="region of interest" description="Disordered" evidence="1">
    <location>
        <begin position="149"/>
        <end position="170"/>
    </location>
</feature>
<keyword evidence="3" id="KW-1185">Reference proteome</keyword>